<dbReference type="Pfam" id="PF25256">
    <property type="entry name" value="DUF7857"/>
    <property type="match status" value="1"/>
</dbReference>
<dbReference type="AlphaFoldDB" id="A0A0M9AT04"/>
<dbReference type="Pfam" id="PF26296">
    <property type="entry name" value="DUF8080"/>
    <property type="match status" value="1"/>
</dbReference>
<evidence type="ECO:0000256" key="1">
    <source>
        <dbReference type="SAM" id="MobiDB-lite"/>
    </source>
</evidence>
<protein>
    <recommendedName>
        <fullName evidence="2">DUF8080 domain-containing protein</fullName>
    </recommendedName>
</protein>
<gene>
    <name evidence="3" type="ORF">AMR74_02025</name>
</gene>
<sequence length="281" mass="28795">MELDWSVDREGEASLVGVRVRNDGAVPRRVRIESRLDGPVLPPRRGGVPERGWDATGVTAVIDPGERAAFGFAAVAEPVDPPVEIAGVEPATAEPNGDDAATGGDADRVREAVRDLDSHRPPRQVVDGAGAVNGDGNVSDGDESGSARASDSDEDETERARSGGDPGTDDDADASGGAAEGDAERSATAESPPTATAADGVDAWFAAVEDRVERAERLSGADLETATAVVEEAGGLDAVASLDERVAADAERLRAVRDRAAALAERAEASEVPTAALEDLA</sequence>
<evidence type="ECO:0000313" key="3">
    <source>
        <dbReference type="EMBL" id="KOX97698.1"/>
    </source>
</evidence>
<organism evidence="3 4">
    <name type="scientific">Halorubrum tropicale</name>
    <dbReference type="NCBI Taxonomy" id="1765655"/>
    <lineage>
        <taxon>Archaea</taxon>
        <taxon>Methanobacteriati</taxon>
        <taxon>Methanobacteriota</taxon>
        <taxon>Stenosarchaea group</taxon>
        <taxon>Halobacteria</taxon>
        <taxon>Halobacteriales</taxon>
        <taxon>Haloferacaceae</taxon>
        <taxon>Halorubrum</taxon>
    </lineage>
</organism>
<dbReference type="InterPro" id="IPR058393">
    <property type="entry name" value="DUF8080"/>
</dbReference>
<proteinExistence type="predicted"/>
<feature type="region of interest" description="Disordered" evidence="1">
    <location>
        <begin position="114"/>
        <end position="201"/>
    </location>
</feature>
<comment type="caution">
    <text evidence="3">The sequence shown here is derived from an EMBL/GenBank/DDBJ whole genome shotgun (WGS) entry which is preliminary data.</text>
</comment>
<accession>A0A0M9AT04</accession>
<dbReference type="EMBL" id="LIST01000001">
    <property type="protein sequence ID" value="KOX97698.1"/>
    <property type="molecule type" value="Genomic_DNA"/>
</dbReference>
<evidence type="ECO:0000313" key="4">
    <source>
        <dbReference type="Proteomes" id="UP000037747"/>
    </source>
</evidence>
<dbReference type="STRING" id="1765655.AMR74_02025"/>
<dbReference type="PATRIC" id="fig|1705389.3.peg.689"/>
<evidence type="ECO:0000259" key="2">
    <source>
        <dbReference type="Pfam" id="PF26296"/>
    </source>
</evidence>
<feature type="compositionally biased region" description="Low complexity" evidence="1">
    <location>
        <begin position="188"/>
        <end position="198"/>
    </location>
</feature>
<dbReference type="Proteomes" id="UP000037747">
    <property type="component" value="Unassembled WGS sequence"/>
</dbReference>
<dbReference type="RefSeq" id="WP_053770392.1">
    <property type="nucleotide sequence ID" value="NZ_LIST01000001.1"/>
</dbReference>
<reference evidence="3 4" key="1">
    <citation type="submission" date="2015-08" db="EMBL/GenBank/DDBJ databases">
        <title>Genomes of Isolates from Cabo Rojo, PR.</title>
        <authorList>
            <person name="Sanchez-Nieves R.L."/>
            <person name="Montalvo-Rodriguez R."/>
        </authorList>
    </citation>
    <scope>NUCLEOTIDE SEQUENCE [LARGE SCALE GENOMIC DNA]</scope>
    <source>
        <strain evidence="3 4">5</strain>
    </source>
</reference>
<feature type="domain" description="DUF8080" evidence="2">
    <location>
        <begin position="199"/>
        <end position="270"/>
    </location>
</feature>
<dbReference type="InterPro" id="IPR057179">
    <property type="entry name" value="DUF7857"/>
</dbReference>
<dbReference type="OrthoDB" id="193731at2157"/>
<feature type="compositionally biased region" description="Low complexity" evidence="1">
    <location>
        <begin position="125"/>
        <end position="138"/>
    </location>
</feature>
<keyword evidence="4" id="KW-1185">Reference proteome</keyword>
<name>A0A0M9AT04_9EURY</name>